<dbReference type="GO" id="GO:0016625">
    <property type="term" value="F:oxidoreductase activity, acting on the aldehyde or oxo group of donors, iron-sulfur protein as acceptor"/>
    <property type="evidence" value="ECO:0007669"/>
    <property type="project" value="UniProtKB-ARBA"/>
</dbReference>
<dbReference type="InterPro" id="IPR011766">
    <property type="entry name" value="TPP_enzyme_TPP-bd"/>
</dbReference>
<evidence type="ECO:0000256" key="1">
    <source>
        <dbReference type="ARBA" id="ARBA00023002"/>
    </source>
</evidence>
<evidence type="ECO:0000313" key="5">
    <source>
        <dbReference type="Proteomes" id="UP000886657"/>
    </source>
</evidence>
<evidence type="ECO:0000313" key="4">
    <source>
        <dbReference type="EMBL" id="MBK9796464.1"/>
    </source>
</evidence>
<reference evidence="4" key="1">
    <citation type="submission" date="2020-10" db="EMBL/GenBank/DDBJ databases">
        <title>Connecting structure to function with the recovery of over 1000 high-quality activated sludge metagenome-assembled genomes encoding full-length rRNA genes using long-read sequencing.</title>
        <authorList>
            <person name="Singleton C.M."/>
            <person name="Petriglieri F."/>
            <person name="Kristensen J.M."/>
            <person name="Kirkegaard R.H."/>
            <person name="Michaelsen T.Y."/>
            <person name="Andersen M.H."/>
            <person name="Karst S.M."/>
            <person name="Dueholm M.S."/>
            <person name="Nielsen P.H."/>
            <person name="Albertsen M."/>
        </authorList>
    </citation>
    <scope>NUCLEOTIDE SEQUENCE</scope>
    <source>
        <strain evidence="4">Skiv_18-Q3-R9-52_MAXAC.067</strain>
    </source>
</reference>
<organism evidence="4 5">
    <name type="scientific">Candidatus Geothrix skivensis</name>
    <dbReference type="NCBI Taxonomy" id="2954439"/>
    <lineage>
        <taxon>Bacteria</taxon>
        <taxon>Pseudomonadati</taxon>
        <taxon>Acidobacteriota</taxon>
        <taxon>Holophagae</taxon>
        <taxon>Holophagales</taxon>
        <taxon>Holophagaceae</taxon>
        <taxon>Geothrix</taxon>
    </lineage>
</organism>
<dbReference type="GO" id="GO:0044281">
    <property type="term" value="P:small molecule metabolic process"/>
    <property type="evidence" value="ECO:0007669"/>
    <property type="project" value="UniProtKB-ARBA"/>
</dbReference>
<dbReference type="SUPFAM" id="SSF53323">
    <property type="entry name" value="Pyruvate-ferredoxin oxidoreductase, PFOR, domain III"/>
    <property type="match status" value="1"/>
</dbReference>
<accession>A0A9D7SF44</accession>
<dbReference type="PANTHER" id="PTHR48084">
    <property type="entry name" value="2-OXOGLUTARATE OXIDOREDUCTASE SUBUNIT KORB-RELATED"/>
    <property type="match status" value="1"/>
</dbReference>
<dbReference type="AlphaFoldDB" id="A0A9D7SF44"/>
<dbReference type="Pfam" id="PF02775">
    <property type="entry name" value="TPP_enzyme_C"/>
    <property type="match status" value="1"/>
</dbReference>
<dbReference type="InterPro" id="IPR019752">
    <property type="entry name" value="Pyrv/ketoisovalerate_OxRed_cat"/>
</dbReference>
<sequence length="476" mass="50986">MSKASVIYDKFERHSHGQGLKGHATHYCPGCGHGLAHKYLAEAIDNLGIQDRTVAVSPVGCSVFLYYYFDVGNTQAAHGRAPAVALGHKFANPESVVISYQGDGDLASIGLAETIATAQLGAPITVIFVNNAIYGMTGGQMAPTTLMGQTSSTSPSGRDQYNGQPMKMAEIIAGLDGPVYVERVALFDAKQRIKAKKAIQKALKLQMEGRGYSFIEVLAECPTHLKMSPEETEKWVKECMEPVYPLGVKKDITVEPWFKRNAPMFKGEKILSLTGATTVHPERFCREFPKELDLHDVSLKLAGSGGDGAQTAAMLIARAAISEGFDATHIPSYGPESRGGTSYADVHVAETEVLNPGSPDPLILLAFNTPSLTKFGPAVRKGGYVIYDSSVVTEAPVLDPSIKVFGVPFTGIATDLGKAVVKNIVALGALQAATNIFPRETFLSAIRVALKDKCALIPLNEEAFAWGIKSVEALEQ</sequence>
<feature type="domain" description="Thiamine pyrophosphate enzyme TPP-binding" evidence="3">
    <location>
        <begin position="68"/>
        <end position="217"/>
    </location>
</feature>
<dbReference type="Gene3D" id="3.40.920.10">
    <property type="entry name" value="Pyruvate-ferredoxin oxidoreductase, PFOR, domain III"/>
    <property type="match status" value="1"/>
</dbReference>
<dbReference type="GO" id="GO:0030976">
    <property type="term" value="F:thiamine pyrophosphate binding"/>
    <property type="evidence" value="ECO:0007669"/>
    <property type="project" value="InterPro"/>
</dbReference>
<dbReference type="Pfam" id="PF01558">
    <property type="entry name" value="POR"/>
    <property type="match status" value="1"/>
</dbReference>
<keyword evidence="1" id="KW-0560">Oxidoreductase</keyword>
<feature type="domain" description="Pyruvate/ketoisovalerate oxidoreductase catalytic" evidence="2">
    <location>
        <begin position="305"/>
        <end position="467"/>
    </location>
</feature>
<gene>
    <name evidence="4" type="ORF">IPP58_08180</name>
</gene>
<dbReference type="InterPro" id="IPR051457">
    <property type="entry name" value="2-oxoacid:Fd_oxidoreductase"/>
</dbReference>
<dbReference type="GO" id="GO:0045333">
    <property type="term" value="P:cellular respiration"/>
    <property type="evidence" value="ECO:0007669"/>
    <property type="project" value="UniProtKB-ARBA"/>
</dbReference>
<comment type="caution">
    <text evidence="4">The sequence shown here is derived from an EMBL/GenBank/DDBJ whole genome shotgun (WGS) entry which is preliminary data.</text>
</comment>
<evidence type="ECO:0000259" key="3">
    <source>
        <dbReference type="Pfam" id="PF02775"/>
    </source>
</evidence>
<dbReference type="InterPro" id="IPR002869">
    <property type="entry name" value="Pyrv_flavodox_OxRed_cen"/>
</dbReference>
<dbReference type="InterPro" id="IPR029061">
    <property type="entry name" value="THDP-binding"/>
</dbReference>
<dbReference type="Proteomes" id="UP000886657">
    <property type="component" value="Unassembled WGS sequence"/>
</dbReference>
<evidence type="ECO:0000259" key="2">
    <source>
        <dbReference type="Pfam" id="PF01558"/>
    </source>
</evidence>
<proteinExistence type="predicted"/>
<dbReference type="EMBL" id="JADKIO010000006">
    <property type="protein sequence ID" value="MBK9796464.1"/>
    <property type="molecule type" value="Genomic_DNA"/>
</dbReference>
<protein>
    <submittedName>
        <fullName evidence="4">2-oxoacid:acceptor oxidoreductase family protein</fullName>
    </submittedName>
</protein>
<dbReference type="SUPFAM" id="SSF52518">
    <property type="entry name" value="Thiamin diphosphate-binding fold (THDP-binding)"/>
    <property type="match status" value="1"/>
</dbReference>
<dbReference type="Gene3D" id="3.40.50.970">
    <property type="match status" value="1"/>
</dbReference>
<dbReference type="PANTHER" id="PTHR48084:SF3">
    <property type="entry name" value="SUBUNIT OF PYRUVATE:FLAVODOXIN OXIDOREDUCTASE"/>
    <property type="match status" value="1"/>
</dbReference>
<name>A0A9D7SF44_9BACT</name>